<dbReference type="Proteomes" id="UP000805704">
    <property type="component" value="Chromosome 4"/>
</dbReference>
<protein>
    <submittedName>
        <fullName evidence="1">Muellerian-inhibiting factor</fullName>
    </submittedName>
</protein>
<reference evidence="1" key="1">
    <citation type="submission" date="2020-04" db="EMBL/GenBank/DDBJ databases">
        <title>A chromosome-scale assembly and high-density genetic map of the yellow drum (Nibea albiflora) genome.</title>
        <authorList>
            <person name="Xu D."/>
            <person name="Zhang W."/>
            <person name="Chen R."/>
            <person name="Tan P."/>
            <person name="Wang L."/>
            <person name="Song H."/>
            <person name="Tian L."/>
            <person name="Zhu Q."/>
            <person name="Wang B."/>
        </authorList>
    </citation>
    <scope>NUCLEOTIDE SEQUENCE</scope>
    <source>
        <strain evidence="1">ZJHYS-2018</strain>
    </source>
</reference>
<comment type="caution">
    <text evidence="1">The sequence shown here is derived from an EMBL/GenBank/DDBJ whole genome shotgun (WGS) entry which is preliminary data.</text>
</comment>
<name>A0ACB7EP30_NIBAL</name>
<dbReference type="EMBL" id="CM024792">
    <property type="protein sequence ID" value="KAG8003612.1"/>
    <property type="molecule type" value="Genomic_DNA"/>
</dbReference>
<sequence>MLAVDVFCCGTLMLCAALQVSRGQQQIPVHDTTTTVHLAEDDERGALTLTFDLPQSASLKPNPVLLLAFESPLTGENLDVTFTSQSLQPNTQSVCISGETRYIMLTGKASESNVHQKWRISGVTKSPDSKQSLKDVLIGAKSGSNISVTPLLLLSGERGTDTRLLSCSLLIYYQNIVQTLCSVFFYFPRHVSDSSPASSQTSSFLCELKRFLGDILPEDLPESPPLQLDSLQSLPPLTLGLSSSETLLAGLINSSALTIFSFSSWSRFQVHRGELALSPALLEELGQRLEQTVVQIMEVIREEEMGHRATERLRRLRELSAFPKKEPPAGDSQYRAFLLLKALQTVARMYDVQRGLRATRADPNNPVRGNICGLKSLTVSLDEHLVGPNTANINNCQGSCAFPLVNPKNHAVLLNSHIESGKVDERAPCCVPVSYDGLEVVDLDEHGMTYVSIKIDVVATECGCR</sequence>
<keyword evidence="2" id="KW-1185">Reference proteome</keyword>
<organism evidence="1 2">
    <name type="scientific">Nibea albiflora</name>
    <name type="common">Yellow drum</name>
    <name type="synonym">Corvina albiflora</name>
    <dbReference type="NCBI Taxonomy" id="240163"/>
    <lineage>
        <taxon>Eukaryota</taxon>
        <taxon>Metazoa</taxon>
        <taxon>Chordata</taxon>
        <taxon>Craniata</taxon>
        <taxon>Vertebrata</taxon>
        <taxon>Euteleostomi</taxon>
        <taxon>Actinopterygii</taxon>
        <taxon>Neopterygii</taxon>
        <taxon>Teleostei</taxon>
        <taxon>Neoteleostei</taxon>
        <taxon>Acanthomorphata</taxon>
        <taxon>Eupercaria</taxon>
        <taxon>Sciaenidae</taxon>
        <taxon>Nibea</taxon>
    </lineage>
</organism>
<proteinExistence type="predicted"/>
<accession>A0ACB7EP30</accession>
<evidence type="ECO:0000313" key="1">
    <source>
        <dbReference type="EMBL" id="KAG8003612.1"/>
    </source>
</evidence>
<evidence type="ECO:0000313" key="2">
    <source>
        <dbReference type="Proteomes" id="UP000805704"/>
    </source>
</evidence>
<gene>
    <name evidence="1" type="primary">AMH</name>
    <name evidence="1" type="ORF">GBF38_018807</name>
</gene>